<feature type="compositionally biased region" description="Basic and acidic residues" evidence="2">
    <location>
        <begin position="1"/>
        <end position="17"/>
    </location>
</feature>
<reference evidence="5" key="1">
    <citation type="journal article" date="2020" name="Stud. Mycol.">
        <title>101 Dothideomycetes genomes: a test case for predicting lifestyles and emergence of pathogens.</title>
        <authorList>
            <person name="Haridas S."/>
            <person name="Albert R."/>
            <person name="Binder M."/>
            <person name="Bloem J."/>
            <person name="Labutti K."/>
            <person name="Salamov A."/>
            <person name="Andreopoulos B."/>
            <person name="Baker S."/>
            <person name="Barry K."/>
            <person name="Bills G."/>
            <person name="Bluhm B."/>
            <person name="Cannon C."/>
            <person name="Castanera R."/>
            <person name="Culley D."/>
            <person name="Daum C."/>
            <person name="Ezra D."/>
            <person name="Gonzalez J."/>
            <person name="Henrissat B."/>
            <person name="Kuo A."/>
            <person name="Liang C."/>
            <person name="Lipzen A."/>
            <person name="Lutzoni F."/>
            <person name="Magnuson J."/>
            <person name="Mondo S."/>
            <person name="Nolan M."/>
            <person name="Ohm R."/>
            <person name="Pangilinan J."/>
            <person name="Park H.-J."/>
            <person name="Ramirez L."/>
            <person name="Alfaro M."/>
            <person name="Sun H."/>
            <person name="Tritt A."/>
            <person name="Yoshinaga Y."/>
            <person name="Zwiers L.-H."/>
            <person name="Turgeon B."/>
            <person name="Goodwin S."/>
            <person name="Spatafora J."/>
            <person name="Crous P."/>
            <person name="Grigoriev I."/>
        </authorList>
    </citation>
    <scope>NUCLEOTIDE SEQUENCE</scope>
    <source>
        <strain evidence="5">CBS 119687</strain>
    </source>
</reference>
<feature type="region of interest" description="Disordered" evidence="2">
    <location>
        <begin position="204"/>
        <end position="249"/>
    </location>
</feature>
<evidence type="ECO:0000256" key="2">
    <source>
        <dbReference type="SAM" id="MobiDB-lite"/>
    </source>
</evidence>
<evidence type="ECO:0000259" key="4">
    <source>
        <dbReference type="PROSITE" id="PS51294"/>
    </source>
</evidence>
<sequence>MEFRAASRPGDSLHEKNTPALISPFASPPNAWRRSGPVERVAPNKHTHLNSTPYPGDTVVNVHQEAKQLQFHATLPRQEPGAPLAQVLNNGEPTLHVPQDASATLTSLTTPFNGRLRDLLLNSPEVLHDERKPQDHHIQPSLVVYENSLIKLPELPQLPRKATRRARIPPLLQGLHQPPPLPPEGKLFPPIIGESNRFRKDVGVKVGSENRPTERASKQDETETASRAHRADTCQQHQEEKDARTTKAVPFVQISDTGQGQTLELPSSDTAVHSNIARRGRKRNPWSEQETKDLLIGVSKFGIGNWKKILHFPDFVFHRRTAVDLKDRFRVCCPGEGLRLRKTRSKKHSREEVSTVSVDKTTMLGSSNILNHDDVGVKHTMEQETIGKQRKHKHVMESTSLALIGIQRPFVRNKRRKRHEFTAQDDTNLLKGFERYGATWHSMRDDNELGFSARHPTDLRDRFRIRYPEMYARAGYKLKPKDEQKMREREKLMEARPGLTHPQPPTNQGPTAGISGQPQDNSRELLNLNTHLDTRSFILTSTNKSHAPVPSIFAPPSAPLEEATYLFSEGDDDESQIVLNRNILQWADAKSSSSLATSSMLANTQRPGHSAGDLPFHFFTANDGTQLNLSSVTPRFQPTAPASSNPPAYPFLPSFTPYNPMRPVHQHSDSTPVQAWPHASDE</sequence>
<dbReference type="InterPro" id="IPR009057">
    <property type="entry name" value="Homeodomain-like_sf"/>
</dbReference>
<dbReference type="SUPFAM" id="SSF46689">
    <property type="entry name" value="Homeodomain-like"/>
    <property type="match status" value="2"/>
</dbReference>
<dbReference type="GeneID" id="54402808"/>
<dbReference type="CDD" id="cd11660">
    <property type="entry name" value="SANT_TRF"/>
    <property type="match status" value="1"/>
</dbReference>
<dbReference type="AlphaFoldDB" id="A0A6A6ALM5"/>
<name>A0A6A6ALM5_9PLEO</name>
<dbReference type="SMART" id="SM00717">
    <property type="entry name" value="SANT"/>
    <property type="match status" value="2"/>
</dbReference>
<feature type="domain" description="Myb-like" evidence="3">
    <location>
        <begin position="278"/>
        <end position="330"/>
    </location>
</feature>
<keyword evidence="1" id="KW-0539">Nucleus</keyword>
<feature type="region of interest" description="Disordered" evidence="2">
    <location>
        <begin position="494"/>
        <end position="522"/>
    </location>
</feature>
<evidence type="ECO:0000313" key="5">
    <source>
        <dbReference type="EMBL" id="KAF2131985.1"/>
    </source>
</evidence>
<accession>A0A6A6ALM5</accession>
<evidence type="ECO:0000259" key="3">
    <source>
        <dbReference type="PROSITE" id="PS50090"/>
    </source>
</evidence>
<keyword evidence="6" id="KW-1185">Reference proteome</keyword>
<dbReference type="Proteomes" id="UP000799771">
    <property type="component" value="Unassembled WGS sequence"/>
</dbReference>
<organism evidence="5 6">
    <name type="scientific">Dothidotthia symphoricarpi CBS 119687</name>
    <dbReference type="NCBI Taxonomy" id="1392245"/>
    <lineage>
        <taxon>Eukaryota</taxon>
        <taxon>Fungi</taxon>
        <taxon>Dikarya</taxon>
        <taxon>Ascomycota</taxon>
        <taxon>Pezizomycotina</taxon>
        <taxon>Dothideomycetes</taxon>
        <taxon>Pleosporomycetidae</taxon>
        <taxon>Pleosporales</taxon>
        <taxon>Dothidotthiaceae</taxon>
        <taxon>Dothidotthia</taxon>
    </lineage>
</organism>
<dbReference type="PANTHER" id="PTHR46734">
    <property type="entry name" value="TELOMERIC REPEAT-BINDING FACTOR 1 TERF1"/>
    <property type="match status" value="1"/>
</dbReference>
<dbReference type="Gene3D" id="1.10.10.60">
    <property type="entry name" value="Homeodomain-like"/>
    <property type="match status" value="1"/>
</dbReference>
<dbReference type="InterPro" id="IPR001005">
    <property type="entry name" value="SANT/Myb"/>
</dbReference>
<proteinExistence type="predicted"/>
<gene>
    <name evidence="5" type="ORF">P153DRAFT_182582</name>
</gene>
<dbReference type="RefSeq" id="XP_033526372.1">
    <property type="nucleotide sequence ID" value="XM_033662376.1"/>
</dbReference>
<feature type="region of interest" description="Disordered" evidence="2">
    <location>
        <begin position="1"/>
        <end position="35"/>
    </location>
</feature>
<dbReference type="Gene3D" id="1.10.246.220">
    <property type="match status" value="1"/>
</dbReference>
<evidence type="ECO:0000256" key="1">
    <source>
        <dbReference type="ARBA" id="ARBA00023242"/>
    </source>
</evidence>
<evidence type="ECO:0000313" key="6">
    <source>
        <dbReference type="Proteomes" id="UP000799771"/>
    </source>
</evidence>
<feature type="domain" description="HTH myb-type" evidence="4">
    <location>
        <begin position="278"/>
        <end position="332"/>
    </location>
</feature>
<dbReference type="Pfam" id="PF00249">
    <property type="entry name" value="Myb_DNA-binding"/>
    <property type="match status" value="1"/>
</dbReference>
<protein>
    <recommendedName>
        <fullName evidence="7">Myb-like domain-containing protein</fullName>
    </recommendedName>
</protein>
<dbReference type="PANTHER" id="PTHR46734:SF1">
    <property type="entry name" value="TELOMERIC REPEAT-BINDING FACTOR 1"/>
    <property type="match status" value="1"/>
</dbReference>
<dbReference type="EMBL" id="ML977501">
    <property type="protein sequence ID" value="KAF2131985.1"/>
    <property type="molecule type" value="Genomic_DNA"/>
</dbReference>
<dbReference type="InterPro" id="IPR052450">
    <property type="entry name" value="TRBD-Containing_Protein"/>
</dbReference>
<evidence type="ECO:0008006" key="7">
    <source>
        <dbReference type="Google" id="ProtNLM"/>
    </source>
</evidence>
<dbReference type="OrthoDB" id="608866at2759"/>
<feature type="region of interest" description="Disordered" evidence="2">
    <location>
        <begin position="660"/>
        <end position="682"/>
    </location>
</feature>
<feature type="compositionally biased region" description="Polar residues" evidence="2">
    <location>
        <begin position="508"/>
        <end position="520"/>
    </location>
</feature>
<dbReference type="PROSITE" id="PS50090">
    <property type="entry name" value="MYB_LIKE"/>
    <property type="match status" value="1"/>
</dbReference>
<dbReference type="InterPro" id="IPR017930">
    <property type="entry name" value="Myb_dom"/>
</dbReference>
<feature type="compositionally biased region" description="Basic and acidic residues" evidence="2">
    <location>
        <begin position="211"/>
        <end position="245"/>
    </location>
</feature>
<dbReference type="PROSITE" id="PS51294">
    <property type="entry name" value="HTH_MYB"/>
    <property type="match status" value="1"/>
</dbReference>